<accession>A0A6A6E1R1</accession>
<dbReference type="EMBL" id="ML994637">
    <property type="protein sequence ID" value="KAF2184652.1"/>
    <property type="molecule type" value="Genomic_DNA"/>
</dbReference>
<reference evidence="1" key="1">
    <citation type="journal article" date="2020" name="Stud. Mycol.">
        <title>101 Dothideomycetes genomes: a test case for predicting lifestyles and emergence of pathogens.</title>
        <authorList>
            <person name="Haridas S."/>
            <person name="Albert R."/>
            <person name="Binder M."/>
            <person name="Bloem J."/>
            <person name="Labutti K."/>
            <person name="Salamov A."/>
            <person name="Andreopoulos B."/>
            <person name="Baker S."/>
            <person name="Barry K."/>
            <person name="Bills G."/>
            <person name="Bluhm B."/>
            <person name="Cannon C."/>
            <person name="Castanera R."/>
            <person name="Culley D."/>
            <person name="Daum C."/>
            <person name="Ezra D."/>
            <person name="Gonzalez J."/>
            <person name="Henrissat B."/>
            <person name="Kuo A."/>
            <person name="Liang C."/>
            <person name="Lipzen A."/>
            <person name="Lutzoni F."/>
            <person name="Magnuson J."/>
            <person name="Mondo S."/>
            <person name="Nolan M."/>
            <person name="Ohm R."/>
            <person name="Pangilinan J."/>
            <person name="Park H.-J."/>
            <person name="Ramirez L."/>
            <person name="Alfaro M."/>
            <person name="Sun H."/>
            <person name="Tritt A."/>
            <person name="Yoshinaga Y."/>
            <person name="Zwiers L.-H."/>
            <person name="Turgeon B."/>
            <person name="Goodwin S."/>
            <person name="Spatafora J."/>
            <person name="Crous P."/>
            <person name="Grigoriev I."/>
        </authorList>
    </citation>
    <scope>NUCLEOTIDE SEQUENCE</scope>
    <source>
        <strain evidence="1">CBS 207.26</strain>
    </source>
</reference>
<protein>
    <submittedName>
        <fullName evidence="1">Uncharacterized protein</fullName>
    </submittedName>
</protein>
<evidence type="ECO:0000313" key="2">
    <source>
        <dbReference type="Proteomes" id="UP000800200"/>
    </source>
</evidence>
<sequence>MNMTKFILGYNLHLCESFRDIDVKLFCDELRMQSTRADNLLERTQSASSLMQDIISFRGLDALNMSSENPNEMARLADIDNKNMVKLTVKSRRDAQTMKKISILTTVYLPASFVSVSLPHDELAMKSFSDGSIAISQHGIHPGALYETSAFVDLCRGNVDLRCTHLRSFDSYIGTLVVRRLSEEVVPQQNQLAQSGGGKCMNLTKSNYRRNDS</sequence>
<dbReference type="Proteomes" id="UP000800200">
    <property type="component" value="Unassembled WGS sequence"/>
</dbReference>
<organism evidence="1 2">
    <name type="scientific">Zopfia rhizophila CBS 207.26</name>
    <dbReference type="NCBI Taxonomy" id="1314779"/>
    <lineage>
        <taxon>Eukaryota</taxon>
        <taxon>Fungi</taxon>
        <taxon>Dikarya</taxon>
        <taxon>Ascomycota</taxon>
        <taxon>Pezizomycotina</taxon>
        <taxon>Dothideomycetes</taxon>
        <taxon>Dothideomycetes incertae sedis</taxon>
        <taxon>Zopfiaceae</taxon>
        <taxon>Zopfia</taxon>
    </lineage>
</organism>
<dbReference type="OrthoDB" id="5396681at2759"/>
<dbReference type="AlphaFoldDB" id="A0A6A6E1R1"/>
<keyword evidence="2" id="KW-1185">Reference proteome</keyword>
<name>A0A6A6E1R1_9PEZI</name>
<evidence type="ECO:0000313" key="1">
    <source>
        <dbReference type="EMBL" id="KAF2184652.1"/>
    </source>
</evidence>
<proteinExistence type="predicted"/>
<gene>
    <name evidence="1" type="ORF">K469DRAFT_688647</name>
</gene>